<evidence type="ECO:0000313" key="2">
    <source>
        <dbReference type="Proteomes" id="UP000286288"/>
    </source>
</evidence>
<comment type="caution">
    <text evidence="1">The sequence shown here is derived from an EMBL/GenBank/DDBJ whole genome shotgun (WGS) entry which is preliminary data.</text>
</comment>
<organism evidence="1 2">
    <name type="scientific">Enterococcus casseliflavus</name>
    <name type="common">Enterococcus flavescens</name>
    <dbReference type="NCBI Taxonomy" id="37734"/>
    <lineage>
        <taxon>Bacteria</taxon>
        <taxon>Bacillati</taxon>
        <taxon>Bacillota</taxon>
        <taxon>Bacilli</taxon>
        <taxon>Lactobacillales</taxon>
        <taxon>Enterococcaceae</taxon>
        <taxon>Enterococcus</taxon>
    </lineage>
</organism>
<evidence type="ECO:0000313" key="1">
    <source>
        <dbReference type="EMBL" id="RHK00996.1"/>
    </source>
</evidence>
<dbReference type="InterPro" id="IPR007822">
    <property type="entry name" value="LANC-like"/>
</dbReference>
<dbReference type="Proteomes" id="UP000286288">
    <property type="component" value="Unassembled WGS sequence"/>
</dbReference>
<accession>A0A415EI49</accession>
<dbReference type="EMBL" id="QRMZ01000083">
    <property type="protein sequence ID" value="RHK00996.1"/>
    <property type="molecule type" value="Genomic_DNA"/>
</dbReference>
<sequence length="183" mass="21144">MLNIITTLDSIEKFILNCSIKEDGYLSIPGIVNYPDLKPLKTETNFSWCYGMSGYTFLYSFNLLERTNHFNKQGRLFVSSLLYLVDKYKNNKNNIIFKSSTFCHGLSGLIYELFLLGEESASLNLLDLLLQMKSNDKIGFYDIHHEDELRSDFNMLDGSISTWLVIQSLLTKKRFIGDFLFGK</sequence>
<dbReference type="AlphaFoldDB" id="A0A415EI49"/>
<evidence type="ECO:0008006" key="3">
    <source>
        <dbReference type="Google" id="ProtNLM"/>
    </source>
</evidence>
<reference evidence="1 2" key="1">
    <citation type="submission" date="2018-08" db="EMBL/GenBank/DDBJ databases">
        <title>A genome reference for cultivated species of the human gut microbiota.</title>
        <authorList>
            <person name="Zou Y."/>
            <person name="Xue W."/>
            <person name="Luo G."/>
        </authorList>
    </citation>
    <scope>NUCLEOTIDE SEQUENCE [LARGE SCALE GENOMIC DNA]</scope>
    <source>
        <strain evidence="1 2">AF48-16</strain>
    </source>
</reference>
<dbReference type="GO" id="GO:0031179">
    <property type="term" value="P:peptide modification"/>
    <property type="evidence" value="ECO:0007669"/>
    <property type="project" value="InterPro"/>
</dbReference>
<proteinExistence type="predicted"/>
<dbReference type="SUPFAM" id="SSF158745">
    <property type="entry name" value="LanC-like"/>
    <property type="match status" value="1"/>
</dbReference>
<gene>
    <name evidence="1" type="ORF">DW084_18590</name>
</gene>
<dbReference type="Pfam" id="PF05147">
    <property type="entry name" value="LANC_like"/>
    <property type="match status" value="1"/>
</dbReference>
<name>A0A415EI49_ENTCA</name>
<dbReference type="Gene3D" id="1.50.10.20">
    <property type="match status" value="1"/>
</dbReference>
<protein>
    <recommendedName>
        <fullName evidence="3">Lanthionine synthetase C-like protein</fullName>
    </recommendedName>
</protein>